<accession>A0A8H3ZFA3</accession>
<protein>
    <submittedName>
        <fullName evidence="2">Uncharacterized protein</fullName>
    </submittedName>
</protein>
<proteinExistence type="predicted"/>
<keyword evidence="1" id="KW-0472">Membrane</keyword>
<feature type="transmembrane region" description="Helical" evidence="1">
    <location>
        <begin position="82"/>
        <end position="102"/>
    </location>
</feature>
<sequence length="122" mass="13704">MLLRPRVVLPSCIRHLRTLTITAPLCRLQTSKYEPETSMGSAKHKPRIGSMSFGLLISELNNNNSIAGSKMPDDERTKLRKVGYWVLGVPVFVGVLGSVVILNERRQRGRKQWESEQGDDEG</sequence>
<dbReference type="Proteomes" id="UP000490939">
    <property type="component" value="Unassembled WGS sequence"/>
</dbReference>
<reference evidence="2 3" key="1">
    <citation type="submission" date="2019-07" db="EMBL/GenBank/DDBJ databases">
        <title>Venturia inaequalis Genome Resource.</title>
        <authorList>
            <person name="Lichtner F.J."/>
        </authorList>
    </citation>
    <scope>NUCLEOTIDE SEQUENCE [LARGE SCALE GENOMIC DNA]</scope>
    <source>
        <strain evidence="2 3">DMI_063113</strain>
    </source>
</reference>
<gene>
    <name evidence="2" type="ORF">EG327_001190</name>
</gene>
<comment type="caution">
    <text evidence="2">The sequence shown here is derived from an EMBL/GenBank/DDBJ whole genome shotgun (WGS) entry which is preliminary data.</text>
</comment>
<evidence type="ECO:0000313" key="2">
    <source>
        <dbReference type="EMBL" id="KAE9994118.1"/>
    </source>
</evidence>
<keyword evidence="3" id="KW-1185">Reference proteome</keyword>
<evidence type="ECO:0000256" key="1">
    <source>
        <dbReference type="SAM" id="Phobius"/>
    </source>
</evidence>
<dbReference type="AlphaFoldDB" id="A0A8H3ZFA3"/>
<name>A0A8H3ZFA3_VENIN</name>
<keyword evidence="1" id="KW-1133">Transmembrane helix</keyword>
<organism evidence="2 3">
    <name type="scientific">Venturia inaequalis</name>
    <name type="common">Apple scab fungus</name>
    <dbReference type="NCBI Taxonomy" id="5025"/>
    <lineage>
        <taxon>Eukaryota</taxon>
        <taxon>Fungi</taxon>
        <taxon>Dikarya</taxon>
        <taxon>Ascomycota</taxon>
        <taxon>Pezizomycotina</taxon>
        <taxon>Dothideomycetes</taxon>
        <taxon>Pleosporomycetidae</taxon>
        <taxon>Venturiales</taxon>
        <taxon>Venturiaceae</taxon>
        <taxon>Venturia</taxon>
    </lineage>
</organism>
<evidence type="ECO:0000313" key="3">
    <source>
        <dbReference type="Proteomes" id="UP000490939"/>
    </source>
</evidence>
<keyword evidence="1" id="KW-0812">Transmembrane</keyword>
<dbReference type="EMBL" id="WNWR01000013">
    <property type="protein sequence ID" value="KAE9994118.1"/>
    <property type="molecule type" value="Genomic_DNA"/>
</dbReference>